<evidence type="ECO:0000313" key="2">
    <source>
        <dbReference type="EMBL" id="CAF1607913.1"/>
    </source>
</evidence>
<comment type="caution">
    <text evidence="3">The sequence shown here is derived from an EMBL/GenBank/DDBJ whole genome shotgun (WGS) entry which is preliminary data.</text>
</comment>
<dbReference type="EMBL" id="CAJNOK010052316">
    <property type="protein sequence ID" value="CAF1607913.1"/>
    <property type="molecule type" value="Genomic_DNA"/>
</dbReference>
<dbReference type="Proteomes" id="UP000682733">
    <property type="component" value="Unassembled WGS sequence"/>
</dbReference>
<dbReference type="AlphaFoldDB" id="A0A8S2W5M2"/>
<feature type="region of interest" description="Disordered" evidence="1">
    <location>
        <begin position="1"/>
        <end position="24"/>
    </location>
</feature>
<dbReference type="Proteomes" id="UP000677228">
    <property type="component" value="Unassembled WGS sequence"/>
</dbReference>
<gene>
    <name evidence="2" type="ORF">OVA965_LOCUS42483</name>
    <name evidence="3" type="ORF">TMI583_LOCUS44405</name>
</gene>
<proteinExistence type="predicted"/>
<evidence type="ECO:0000313" key="3">
    <source>
        <dbReference type="EMBL" id="CAF4419834.1"/>
    </source>
</evidence>
<organism evidence="3 4">
    <name type="scientific">Didymodactylos carnosus</name>
    <dbReference type="NCBI Taxonomy" id="1234261"/>
    <lineage>
        <taxon>Eukaryota</taxon>
        <taxon>Metazoa</taxon>
        <taxon>Spiralia</taxon>
        <taxon>Gnathifera</taxon>
        <taxon>Rotifera</taxon>
        <taxon>Eurotatoria</taxon>
        <taxon>Bdelloidea</taxon>
        <taxon>Philodinida</taxon>
        <taxon>Philodinidae</taxon>
        <taxon>Didymodactylos</taxon>
    </lineage>
</organism>
<feature type="compositionally biased region" description="Polar residues" evidence="1">
    <location>
        <begin position="15"/>
        <end position="24"/>
    </location>
</feature>
<dbReference type="EMBL" id="CAJOBA010076388">
    <property type="protein sequence ID" value="CAF4419834.1"/>
    <property type="molecule type" value="Genomic_DNA"/>
</dbReference>
<reference evidence="3" key="1">
    <citation type="submission" date="2021-02" db="EMBL/GenBank/DDBJ databases">
        <authorList>
            <person name="Nowell W R."/>
        </authorList>
    </citation>
    <scope>NUCLEOTIDE SEQUENCE</scope>
</reference>
<accession>A0A8S2W5M2</accession>
<name>A0A8S2W5M2_9BILA</name>
<protein>
    <submittedName>
        <fullName evidence="3">Uncharacterized protein</fullName>
    </submittedName>
</protein>
<sequence>REEDFEEFRDGNDDGMNQNEQTVSSISKDMLDDFNSRLVNFCQRHNNELCHS</sequence>
<feature type="non-terminal residue" evidence="3">
    <location>
        <position position="1"/>
    </location>
</feature>
<evidence type="ECO:0000313" key="4">
    <source>
        <dbReference type="Proteomes" id="UP000682733"/>
    </source>
</evidence>
<evidence type="ECO:0000256" key="1">
    <source>
        <dbReference type="SAM" id="MobiDB-lite"/>
    </source>
</evidence>